<dbReference type="OrthoDB" id="9802228at2"/>
<name>J0ZR42_9HYPH</name>
<accession>J0ZR42</accession>
<organism evidence="1 2">
    <name type="scientific">Bartonella tamiae Th239</name>
    <dbReference type="NCBI Taxonomy" id="1094558"/>
    <lineage>
        <taxon>Bacteria</taxon>
        <taxon>Pseudomonadati</taxon>
        <taxon>Pseudomonadota</taxon>
        <taxon>Alphaproteobacteria</taxon>
        <taxon>Hyphomicrobiales</taxon>
        <taxon>Bartonellaceae</taxon>
        <taxon>Bartonella</taxon>
    </lineage>
</organism>
<dbReference type="AlphaFoldDB" id="J0ZR42"/>
<evidence type="ECO:0000313" key="1">
    <source>
        <dbReference type="EMBL" id="EJF91153.1"/>
    </source>
</evidence>
<dbReference type="PATRIC" id="fig|1094558.3.peg.536"/>
<gene>
    <name evidence="1" type="ORF">ME5_00485</name>
</gene>
<keyword evidence="2" id="KW-1185">Reference proteome</keyword>
<dbReference type="eggNOG" id="COG2169">
    <property type="taxonomic scope" value="Bacteria"/>
</dbReference>
<dbReference type="Proteomes" id="UP000008952">
    <property type="component" value="Unassembled WGS sequence"/>
</dbReference>
<dbReference type="EMBL" id="AIMB01000003">
    <property type="protein sequence ID" value="EJF91153.1"/>
    <property type="molecule type" value="Genomic_DNA"/>
</dbReference>
<protein>
    <submittedName>
        <fullName evidence="1">Uncharacterized protein</fullName>
    </submittedName>
</protein>
<sequence>MTEKDFVSNAQLSVGYDSGSGIRVATNRLIGKPPNALKGRKLLKAVWLETTIGKMLAVSVVRVLYLLVFFDRKSLPTELKKCKCSPAQ</sequence>
<reference evidence="1 2" key="1">
    <citation type="submission" date="2012-03" db="EMBL/GenBank/DDBJ databases">
        <title>The Genome Sequence of Bartonella tamiae Th239.</title>
        <authorList>
            <consortium name="The Broad Institute Genome Sequencing Platform"/>
            <consortium name="The Broad Institute Genome Sequencing Center for Infectious Disease"/>
            <person name="Feldgarden M."/>
            <person name="Kirby J."/>
            <person name="Kosoy M."/>
            <person name="Birtles R."/>
            <person name="Probert W.S."/>
            <person name="Chiaraviglio L."/>
            <person name="Young S.K."/>
            <person name="Zeng Q."/>
            <person name="Gargeya S."/>
            <person name="Fitzgerald M."/>
            <person name="Haas B."/>
            <person name="Abouelleil A."/>
            <person name="Alvarado L."/>
            <person name="Arachchi H.M."/>
            <person name="Berlin A."/>
            <person name="Chapman S.B."/>
            <person name="Gearin G."/>
            <person name="Goldberg J."/>
            <person name="Griggs A."/>
            <person name="Gujja S."/>
            <person name="Hansen M."/>
            <person name="Heiman D."/>
            <person name="Howarth C."/>
            <person name="Larimer J."/>
            <person name="Lui A."/>
            <person name="MacDonald P.J.P."/>
            <person name="McCowen C."/>
            <person name="Montmayeur A."/>
            <person name="Murphy C."/>
            <person name="Neiman D."/>
            <person name="Pearson M."/>
            <person name="Priest M."/>
            <person name="Roberts A."/>
            <person name="Saif S."/>
            <person name="Shea T."/>
            <person name="Sisk P."/>
            <person name="Stolte C."/>
            <person name="Sykes S."/>
            <person name="Wortman J."/>
            <person name="Nusbaum C."/>
            <person name="Birren B."/>
        </authorList>
    </citation>
    <scope>NUCLEOTIDE SEQUENCE [LARGE SCALE GENOMIC DNA]</scope>
    <source>
        <strain evidence="1 2">Th239</strain>
    </source>
</reference>
<proteinExistence type="predicted"/>
<dbReference type="HOGENOM" id="CLU_2462825_0_0_5"/>
<evidence type="ECO:0000313" key="2">
    <source>
        <dbReference type="Proteomes" id="UP000008952"/>
    </source>
</evidence>
<dbReference type="STRING" id="1094558.ME5_00485"/>
<dbReference type="RefSeq" id="WP_008038080.1">
    <property type="nucleotide sequence ID" value="NZ_JH725147.1"/>
</dbReference>
<comment type="caution">
    <text evidence="1">The sequence shown here is derived from an EMBL/GenBank/DDBJ whole genome shotgun (WGS) entry which is preliminary data.</text>
</comment>